<keyword evidence="3" id="KW-1185">Reference proteome</keyword>
<reference evidence="2" key="1">
    <citation type="submission" date="2023-08" db="EMBL/GenBank/DDBJ databases">
        <authorList>
            <person name="Alioto T."/>
            <person name="Alioto T."/>
            <person name="Gomez Garrido J."/>
        </authorList>
    </citation>
    <scope>NUCLEOTIDE SEQUENCE</scope>
</reference>
<dbReference type="EMBL" id="OX597820">
    <property type="protein sequence ID" value="CAI9725456.1"/>
    <property type="molecule type" value="Genomic_DNA"/>
</dbReference>
<gene>
    <name evidence="2" type="ORF">OCTVUL_1B012326</name>
</gene>
<dbReference type="Proteomes" id="UP001162480">
    <property type="component" value="Chromosome 7"/>
</dbReference>
<sequence>MKLSNQSTAQHIKSRSTLRSSDGQALLTDIASILNRWSEYFQALFSAVRVVQEKAILHIQQQPVSMELDEPPALEETRLAIGWLKSRKTAGVDDIPSEINEPARTSLPEWRPPQQGAQKERYKDCLKQPLSVCDIDYREWSTLTADRVAWRRTISDTASFFEIFHITSLEDKSQRRKNNTAASSDPGQL</sequence>
<dbReference type="AlphaFoldDB" id="A0AA36B1E9"/>
<protein>
    <submittedName>
        <fullName evidence="2">Uncharacterized protein</fullName>
    </submittedName>
</protein>
<evidence type="ECO:0000256" key="1">
    <source>
        <dbReference type="SAM" id="MobiDB-lite"/>
    </source>
</evidence>
<proteinExistence type="predicted"/>
<evidence type="ECO:0000313" key="2">
    <source>
        <dbReference type="EMBL" id="CAI9725456.1"/>
    </source>
</evidence>
<organism evidence="2 3">
    <name type="scientific">Octopus vulgaris</name>
    <name type="common">Common octopus</name>
    <dbReference type="NCBI Taxonomy" id="6645"/>
    <lineage>
        <taxon>Eukaryota</taxon>
        <taxon>Metazoa</taxon>
        <taxon>Spiralia</taxon>
        <taxon>Lophotrochozoa</taxon>
        <taxon>Mollusca</taxon>
        <taxon>Cephalopoda</taxon>
        <taxon>Coleoidea</taxon>
        <taxon>Octopodiformes</taxon>
        <taxon>Octopoda</taxon>
        <taxon>Incirrata</taxon>
        <taxon>Octopodidae</taxon>
        <taxon>Octopus</taxon>
    </lineage>
</organism>
<name>A0AA36B1E9_OCTVU</name>
<evidence type="ECO:0000313" key="3">
    <source>
        <dbReference type="Proteomes" id="UP001162480"/>
    </source>
</evidence>
<accession>A0AA36B1E9</accession>
<feature type="region of interest" description="Disordered" evidence="1">
    <location>
        <begin position="94"/>
        <end position="120"/>
    </location>
</feature>